<dbReference type="Proteomes" id="UP000324974">
    <property type="component" value="Chromosome"/>
</dbReference>
<gene>
    <name evidence="1" type="ORF">PX52LOC_05805</name>
</gene>
<dbReference type="AlphaFoldDB" id="A0A5C1AKS6"/>
<evidence type="ECO:0000313" key="1">
    <source>
        <dbReference type="EMBL" id="QEL18767.1"/>
    </source>
</evidence>
<protein>
    <submittedName>
        <fullName evidence="1">Uncharacterized protein</fullName>
    </submittedName>
</protein>
<proteinExistence type="predicted"/>
<organism evidence="1 2">
    <name type="scientific">Limnoglobus roseus</name>
    <dbReference type="NCBI Taxonomy" id="2598579"/>
    <lineage>
        <taxon>Bacteria</taxon>
        <taxon>Pseudomonadati</taxon>
        <taxon>Planctomycetota</taxon>
        <taxon>Planctomycetia</taxon>
        <taxon>Gemmatales</taxon>
        <taxon>Gemmataceae</taxon>
        <taxon>Limnoglobus</taxon>
    </lineage>
</organism>
<sequence>MIVEWKTFQPLVKNALRDLDTCDRGLLTIHVNERAVTHKLGEYLRSYIDPLFGETTKKAPYISVDCEYNRLDEEKDAKQLPWNHDVSVKDGGLYYTPNPDVAVHHRGDQKANLLVIEVKTHYFDKPTQILIDKMKLTGYLRTPTYYQSGLFLKLGVDAGGIVLTEAKLVTKESIAAGDAGAQSHLWEIGRIKLTNQSSKSKRPGFIDPDEELHEWAKGTQPEFEAAFGFRPVHDELKWK</sequence>
<evidence type="ECO:0000313" key="2">
    <source>
        <dbReference type="Proteomes" id="UP000324974"/>
    </source>
</evidence>
<dbReference type="RefSeq" id="WP_149113228.1">
    <property type="nucleotide sequence ID" value="NZ_CP042425.1"/>
</dbReference>
<dbReference type="EMBL" id="CP042425">
    <property type="protein sequence ID" value="QEL18767.1"/>
    <property type="molecule type" value="Genomic_DNA"/>
</dbReference>
<accession>A0A5C1AKS6</accession>
<reference evidence="2" key="1">
    <citation type="submission" date="2019-08" db="EMBL/GenBank/DDBJ databases">
        <title>Limnoglobus roseus gen. nov., sp. nov., a novel freshwater planctomycete with a giant genome from the family Gemmataceae.</title>
        <authorList>
            <person name="Kulichevskaya I.S."/>
            <person name="Naumoff D.G."/>
            <person name="Miroshnikov K."/>
            <person name="Ivanova A."/>
            <person name="Philippov D.A."/>
            <person name="Hakobyan A."/>
            <person name="Rijpstra I.C."/>
            <person name="Sinninghe Damste J.S."/>
            <person name="Liesack W."/>
            <person name="Dedysh S.N."/>
        </authorList>
    </citation>
    <scope>NUCLEOTIDE SEQUENCE [LARGE SCALE GENOMIC DNA]</scope>
    <source>
        <strain evidence="2">PX52</strain>
    </source>
</reference>
<dbReference type="KEGG" id="lrs:PX52LOC_05805"/>
<dbReference type="OrthoDB" id="8907997at2"/>
<keyword evidence="2" id="KW-1185">Reference proteome</keyword>
<name>A0A5C1AKS6_9BACT</name>